<name>A0A0C3E5V7_9AGAM</name>
<reference evidence="2" key="2">
    <citation type="submission" date="2015-01" db="EMBL/GenBank/DDBJ databases">
        <title>Evolutionary Origins and Diversification of the Mycorrhizal Mutualists.</title>
        <authorList>
            <consortium name="DOE Joint Genome Institute"/>
            <consortium name="Mycorrhizal Genomics Consortium"/>
            <person name="Kohler A."/>
            <person name="Kuo A."/>
            <person name="Nagy L.G."/>
            <person name="Floudas D."/>
            <person name="Copeland A."/>
            <person name="Barry K.W."/>
            <person name="Cichocki N."/>
            <person name="Veneault-Fourrey C."/>
            <person name="LaButti K."/>
            <person name="Lindquist E.A."/>
            <person name="Lipzen A."/>
            <person name="Lundell T."/>
            <person name="Morin E."/>
            <person name="Murat C."/>
            <person name="Riley R."/>
            <person name="Ohm R."/>
            <person name="Sun H."/>
            <person name="Tunlid A."/>
            <person name="Henrissat B."/>
            <person name="Grigoriev I.V."/>
            <person name="Hibbett D.S."/>
            <person name="Martin F."/>
        </authorList>
    </citation>
    <scope>NUCLEOTIDE SEQUENCE [LARGE SCALE GENOMIC DNA]</scope>
    <source>
        <strain evidence="2">Foug A</strain>
    </source>
</reference>
<reference evidence="1 2" key="1">
    <citation type="submission" date="2014-04" db="EMBL/GenBank/DDBJ databases">
        <authorList>
            <consortium name="DOE Joint Genome Institute"/>
            <person name="Kuo A."/>
            <person name="Kohler A."/>
            <person name="Nagy L.G."/>
            <person name="Floudas D."/>
            <person name="Copeland A."/>
            <person name="Barry K.W."/>
            <person name="Cichocki N."/>
            <person name="Veneault-Fourrey C."/>
            <person name="LaButti K."/>
            <person name="Lindquist E.A."/>
            <person name="Lipzen A."/>
            <person name="Lundell T."/>
            <person name="Morin E."/>
            <person name="Murat C."/>
            <person name="Sun H."/>
            <person name="Tunlid A."/>
            <person name="Henrissat B."/>
            <person name="Grigoriev I.V."/>
            <person name="Hibbett D.S."/>
            <person name="Martin F."/>
            <person name="Nordberg H.P."/>
            <person name="Cantor M.N."/>
            <person name="Hua S.X."/>
        </authorList>
    </citation>
    <scope>NUCLEOTIDE SEQUENCE [LARGE SCALE GENOMIC DNA]</scope>
    <source>
        <strain evidence="1 2">Foug A</strain>
    </source>
</reference>
<dbReference type="InParanoid" id="A0A0C3E5V7"/>
<accession>A0A0C3E5V7</accession>
<gene>
    <name evidence="1" type="ORF">SCLCIDRAFT_117375</name>
</gene>
<dbReference type="EMBL" id="KN822035">
    <property type="protein sequence ID" value="KIM63411.1"/>
    <property type="molecule type" value="Genomic_DNA"/>
</dbReference>
<organism evidence="1 2">
    <name type="scientific">Scleroderma citrinum Foug A</name>
    <dbReference type="NCBI Taxonomy" id="1036808"/>
    <lineage>
        <taxon>Eukaryota</taxon>
        <taxon>Fungi</taxon>
        <taxon>Dikarya</taxon>
        <taxon>Basidiomycota</taxon>
        <taxon>Agaricomycotina</taxon>
        <taxon>Agaricomycetes</taxon>
        <taxon>Agaricomycetidae</taxon>
        <taxon>Boletales</taxon>
        <taxon>Sclerodermatineae</taxon>
        <taxon>Sclerodermataceae</taxon>
        <taxon>Scleroderma</taxon>
    </lineage>
</organism>
<evidence type="ECO:0000313" key="1">
    <source>
        <dbReference type="EMBL" id="KIM63411.1"/>
    </source>
</evidence>
<dbReference type="OrthoDB" id="3046524at2759"/>
<dbReference type="AlphaFoldDB" id="A0A0C3E5V7"/>
<proteinExistence type="predicted"/>
<keyword evidence="2" id="KW-1185">Reference proteome</keyword>
<dbReference type="Proteomes" id="UP000053989">
    <property type="component" value="Unassembled WGS sequence"/>
</dbReference>
<dbReference type="HOGENOM" id="CLU_090544_1_1_1"/>
<sequence>MASEGIRHCSEASRAEADGEVELGEVLRPASGGKGLLQEVESGVTIIGEFPRSVFAGKPHERNDDVGVVVDESMVEVCESEEGLDVLHFPWFQPIRDGLNFLHGHRESIRGKSETEVLSGGGMEFTFLWLGKEIVFLEALEDFADMFLMGLEVLGEVHEDAINKSLESHGSICQAEGHDIPLKGTIPHAEHSFPFITFCNADQMVCMAEINLRIDLGLARGIKEI</sequence>
<evidence type="ECO:0000313" key="2">
    <source>
        <dbReference type="Proteomes" id="UP000053989"/>
    </source>
</evidence>
<protein>
    <submittedName>
        <fullName evidence="1">Uncharacterized protein</fullName>
    </submittedName>
</protein>